<dbReference type="SUPFAM" id="SSF57262">
    <property type="entry name" value="Leech antihemostatic proteins"/>
    <property type="match status" value="1"/>
</dbReference>
<dbReference type="GeneID" id="5895934"/>
<dbReference type="PANTHER" id="PTHR21562">
    <property type="entry name" value="NOTUM-RELATED"/>
    <property type="match status" value="1"/>
</dbReference>
<sequence length="1123" mass="122052">MVISRRFLNILLHLLHYNDLGRVDQQIVDRHGAACLDGSRPAFYYAPANSTALNNTWVLYFKGGGWCYSYDNCVERAGTELGSTVNLSSHFTFTAGPESDNVLNNPDLAGAHRVVLWYCDGASFAGSVEPKDSALFMRGRHNLDAILEHLATHLALDQATDVLLSGGSAGGLASFLHADYVRAAITDFGAPLRRYKVAPGSGFFMNHSNAEGVPQYIQEMQNVFQMQNCSSGVNQACLVGEEDPRNCIFAPVTWNYIQAPIFPLQSVLDSWQMSNIYPMVWSSCTKNHFEECNSTQIDGLNAFAASLMKAAQTPAFSKPGNGGFYHSCLMHVGEQSGGWTQYHINNVSMADAFRAWWNADPSAPAAQHTYYQDTFLQHASPHQLYFSFVLYFSLSQTDQFIILSHLSLSKLHLPLLNCIHLKALFLLTSGVFSIFPSKPMTNFLRDTTTPGLPFDPPPYCTTFNDGCNLCQRFGENEWDWACTEMACETYGTPHCNKYTFPSNCTALECDSKCPSGYVLDADACPTCDCATPCAQACAYGEKCKEGTCVRDCDMGCLIAIDCAPSMPGCNVSKIVPHDVCGCQTGCPTMECDRGAGEQCFLDFHCAKQLTCQDGRCACPRTKDCPSDCVYGYASDAYGCPTCTCADPCANHDCGPNTLCRPEPKQCFTTPCPQYACDPIDKCVTMRCMTGYKCAQGQCIRDCDLDCPAPPKCPQALEECAVSLIIPRDECGCQTDCPDIECNLGRGATCHEDSHICYKMINTLSYAPVVPKVSSASKADANVASYATQDADTTQSVERSTHEGTDASSTTVDCGFVCMIYCEHGNVLDERGCPTCRCKEKPCSATSDCGHGTQCRQGSCQACLCPEIDCFMPEGCVPVEDTLESTVVIGACACQGCPRYRCTTGAQVGDFCDNDRFCASGLACVRGNCEQLRPNNPTTYVIGTIRLPVALDMTSTLTRVSQELQRGLQSLLGFAVEVHVWLVESPRARRDGDDSPVVAVASTSTVLRYRVTSIGDNVDETALRTMLESSTLQNEVREKTDLDLEFLEVEESGRVTALEEQPARAVAPEDDKASSTSMIVIVGAACGAVVLVALTIAAVVMARRRNSECVLSARPPPMHDVCGS</sequence>
<dbReference type="InterPro" id="IPR004963">
    <property type="entry name" value="PAE/NOTUM"/>
</dbReference>
<evidence type="ECO:0000313" key="4">
    <source>
        <dbReference type="Proteomes" id="UP000001357"/>
    </source>
</evidence>
<dbReference type="eggNOG" id="KOG4287">
    <property type="taxonomic scope" value="Eukaryota"/>
</dbReference>
<evidence type="ECO:0000259" key="2">
    <source>
        <dbReference type="PROSITE" id="PS51252"/>
    </source>
</evidence>
<dbReference type="GO" id="GO:0004867">
    <property type="term" value="F:serine-type endopeptidase inhibitor activity"/>
    <property type="evidence" value="ECO:0007669"/>
    <property type="project" value="InterPro"/>
</dbReference>
<gene>
    <name evidence="3" type="ORF">MONBRDRAFT_30195</name>
</gene>
<accession>A9VD99</accession>
<evidence type="ECO:0000313" key="3">
    <source>
        <dbReference type="EMBL" id="EDQ84519.1"/>
    </source>
</evidence>
<keyword evidence="1" id="KW-0472">Membrane</keyword>
<keyword evidence="1" id="KW-1133">Transmembrane helix</keyword>
<dbReference type="KEGG" id="mbr:MONBRDRAFT_30195"/>
<feature type="transmembrane region" description="Helical" evidence="1">
    <location>
        <begin position="1077"/>
        <end position="1101"/>
    </location>
</feature>
<dbReference type="InParanoid" id="A9VD99"/>
<feature type="domain" description="Antistasin-like" evidence="2">
    <location>
        <begin position="618"/>
        <end position="644"/>
    </location>
</feature>
<dbReference type="EMBL" id="CH991586">
    <property type="protein sequence ID" value="EDQ84519.1"/>
    <property type="molecule type" value="Genomic_DNA"/>
</dbReference>
<name>A9VD99_MONBE</name>
<reference evidence="3 4" key="1">
    <citation type="journal article" date="2008" name="Nature">
        <title>The genome of the choanoflagellate Monosiga brevicollis and the origin of metazoans.</title>
        <authorList>
            <consortium name="JGI Sequencing"/>
            <person name="King N."/>
            <person name="Westbrook M.J."/>
            <person name="Young S.L."/>
            <person name="Kuo A."/>
            <person name="Abedin M."/>
            <person name="Chapman J."/>
            <person name="Fairclough S."/>
            <person name="Hellsten U."/>
            <person name="Isogai Y."/>
            <person name="Letunic I."/>
            <person name="Marr M."/>
            <person name="Pincus D."/>
            <person name="Putnam N."/>
            <person name="Rokas A."/>
            <person name="Wright K.J."/>
            <person name="Zuzow R."/>
            <person name="Dirks W."/>
            <person name="Good M."/>
            <person name="Goodstein D."/>
            <person name="Lemons D."/>
            <person name="Li W."/>
            <person name="Lyons J.B."/>
            <person name="Morris A."/>
            <person name="Nichols S."/>
            <person name="Richter D.J."/>
            <person name="Salamov A."/>
            <person name="Bork P."/>
            <person name="Lim W.A."/>
            <person name="Manning G."/>
            <person name="Miller W.T."/>
            <person name="McGinnis W."/>
            <person name="Shapiro H."/>
            <person name="Tjian R."/>
            <person name="Grigoriev I.V."/>
            <person name="Rokhsar D."/>
        </authorList>
    </citation>
    <scope>NUCLEOTIDE SEQUENCE [LARGE SCALE GENOMIC DNA]</scope>
    <source>
        <strain evidence="4">MX1 / ATCC 50154</strain>
    </source>
</reference>
<dbReference type="ESTHER" id="monbe-a9vd99">
    <property type="family name" value="Pectinacetylesterase-Notum"/>
</dbReference>
<dbReference type="Gene3D" id="2.10.22.10">
    <property type="entry name" value="Antistasin, domain 1"/>
    <property type="match status" value="3"/>
</dbReference>
<dbReference type="GO" id="GO:0016787">
    <property type="term" value="F:hydrolase activity"/>
    <property type="evidence" value="ECO:0007669"/>
    <property type="project" value="InterPro"/>
</dbReference>
<protein>
    <recommendedName>
        <fullName evidence="2">Antistasin-like domain-containing protein</fullName>
    </recommendedName>
</protein>
<organism evidence="3 4">
    <name type="scientific">Monosiga brevicollis</name>
    <name type="common">Choanoflagellate</name>
    <dbReference type="NCBI Taxonomy" id="81824"/>
    <lineage>
        <taxon>Eukaryota</taxon>
        <taxon>Choanoflagellata</taxon>
        <taxon>Craspedida</taxon>
        <taxon>Salpingoecidae</taxon>
        <taxon>Monosiga</taxon>
    </lineage>
</organism>
<feature type="domain" description="Antistasin-like" evidence="2">
    <location>
        <begin position="504"/>
        <end position="529"/>
    </location>
</feature>
<dbReference type="Pfam" id="PF02822">
    <property type="entry name" value="Antistasin"/>
    <property type="match status" value="3"/>
</dbReference>
<dbReference type="AlphaFoldDB" id="A9VD99"/>
<dbReference type="PROSITE" id="PS51252">
    <property type="entry name" value="ANTISTASIN"/>
    <property type="match status" value="2"/>
</dbReference>
<dbReference type="InterPro" id="IPR011061">
    <property type="entry name" value="Hirudin/antistatin"/>
</dbReference>
<evidence type="ECO:0000256" key="1">
    <source>
        <dbReference type="SAM" id="Phobius"/>
    </source>
</evidence>
<dbReference type="InterPro" id="IPR004094">
    <property type="entry name" value="Antistasin-like"/>
</dbReference>
<proteinExistence type="predicted"/>
<dbReference type="PANTHER" id="PTHR21562:SF67">
    <property type="entry name" value="PECTIN ACETYLESTERASE"/>
    <property type="match status" value="1"/>
</dbReference>
<keyword evidence="1" id="KW-0812">Transmembrane</keyword>
<dbReference type="Pfam" id="PF03283">
    <property type="entry name" value="PAE"/>
    <property type="match status" value="1"/>
</dbReference>
<dbReference type="RefSeq" id="XP_001750706.1">
    <property type="nucleotide sequence ID" value="XM_001750654.1"/>
</dbReference>
<keyword evidence="4" id="KW-1185">Reference proteome</keyword>
<dbReference type="Proteomes" id="UP000001357">
    <property type="component" value="Unassembled WGS sequence"/>
</dbReference>
<dbReference type="FunFam" id="2.10.22.10:FF:000006">
    <property type="match status" value="1"/>
</dbReference>